<evidence type="ECO:0000259" key="2">
    <source>
        <dbReference type="Pfam" id="PF16405"/>
    </source>
</evidence>
<proteinExistence type="predicted"/>
<dbReference type="InterPro" id="IPR032181">
    <property type="entry name" value="DUF5013"/>
</dbReference>
<evidence type="ECO:0000259" key="1">
    <source>
        <dbReference type="Pfam" id="PF08522"/>
    </source>
</evidence>
<dbReference type="Gene3D" id="2.60.40.1740">
    <property type="entry name" value="hypothetical protein (bacova_03559)"/>
    <property type="match status" value="1"/>
</dbReference>
<feature type="domain" description="DUF5013" evidence="2">
    <location>
        <begin position="200"/>
        <end position="335"/>
    </location>
</feature>
<keyword evidence="4" id="KW-1185">Reference proteome</keyword>
<dbReference type="Proteomes" id="UP000461730">
    <property type="component" value="Unassembled WGS sequence"/>
</dbReference>
<dbReference type="AlphaFoldDB" id="A0A7K1U3B7"/>
<organism evidence="3 4">
    <name type="scientific">Chitinophaga tropicalis</name>
    <dbReference type="NCBI Taxonomy" id="2683588"/>
    <lineage>
        <taxon>Bacteria</taxon>
        <taxon>Pseudomonadati</taxon>
        <taxon>Bacteroidota</taxon>
        <taxon>Chitinophagia</taxon>
        <taxon>Chitinophagales</taxon>
        <taxon>Chitinophagaceae</taxon>
        <taxon>Chitinophaga</taxon>
    </lineage>
</organism>
<dbReference type="PROSITE" id="PS51257">
    <property type="entry name" value="PROKAR_LIPOPROTEIN"/>
    <property type="match status" value="1"/>
</dbReference>
<dbReference type="Pfam" id="PF16405">
    <property type="entry name" value="DUF5013"/>
    <property type="match status" value="1"/>
</dbReference>
<name>A0A7K1U3B7_9BACT</name>
<comment type="caution">
    <text evidence="3">The sequence shown here is derived from an EMBL/GenBank/DDBJ whole genome shotgun (WGS) entry which is preliminary data.</text>
</comment>
<sequence>MKKLPINLLYILLCTVFILSCNKQDEEYGIPNIYMPQAVNISGGINANYPVPSGTDSSNYNYILDKEKNKVNVILGVARSGMQAGSAFTVNIVTNTDTVNYLVTGGVMGANSMLMPASMYTLPSSVDVAAGQRGETFDLSLDINELKKPEYAGKKLVLAVSIKSTGKYTVAAASATTIVTVDVDALVIGPAVDVTSSYLKNTGQPFIAAAMSSGGRWGTLADWTANTAAKSHGGFGGFASDAGGTMNMESGWGSPRIYNGKIYQSVTLPAGTYTFDASSMDWQGTKDPAYIIAAPKMDTIPDYSNVTGNTAIYATPFTAPKITFELDEPTQVTFGFVVNYVQDEQGFKILSIKLYNYPKHL</sequence>
<dbReference type="Pfam" id="PF08522">
    <property type="entry name" value="BT_3987-like_N"/>
    <property type="match status" value="1"/>
</dbReference>
<feature type="domain" description="BT-3987-like N-terminal" evidence="1">
    <location>
        <begin position="57"/>
        <end position="167"/>
    </location>
</feature>
<evidence type="ECO:0000313" key="4">
    <source>
        <dbReference type="Proteomes" id="UP000461730"/>
    </source>
</evidence>
<gene>
    <name evidence="3" type="ORF">GO493_11265</name>
</gene>
<protein>
    <submittedName>
        <fullName evidence="3">DUF5013 domain-containing protein</fullName>
    </submittedName>
</protein>
<dbReference type="InterPro" id="IPR013728">
    <property type="entry name" value="BT_3987-like_N"/>
</dbReference>
<accession>A0A7K1U3B7</accession>
<dbReference type="RefSeq" id="WP_157306263.1">
    <property type="nucleotide sequence ID" value="NZ_WRXN01000004.1"/>
</dbReference>
<reference evidence="3 4" key="1">
    <citation type="submission" date="2019-12" db="EMBL/GenBank/DDBJ databases">
        <title>Chitinophaga sp. strain ysch24 (GDMCC 1.1355), whole genome shotgun sequence.</title>
        <authorList>
            <person name="Zhang X."/>
        </authorList>
    </citation>
    <scope>NUCLEOTIDE SEQUENCE [LARGE SCALE GENOMIC DNA]</scope>
    <source>
        <strain evidence="4">ysch24</strain>
    </source>
</reference>
<evidence type="ECO:0000313" key="3">
    <source>
        <dbReference type="EMBL" id="MVT08841.1"/>
    </source>
</evidence>
<dbReference type="EMBL" id="WRXN01000004">
    <property type="protein sequence ID" value="MVT08841.1"/>
    <property type="molecule type" value="Genomic_DNA"/>
</dbReference>